<evidence type="ECO:0000313" key="2">
    <source>
        <dbReference type="Proteomes" id="UP000034723"/>
    </source>
</evidence>
<dbReference type="KEGG" id="gah:GAH_01418"/>
<sequence length="137" mass="15867">MAMYLEPIKVLVYNDRAIPGEESSGFGGFCSCGGEMSQRTWHRLEDLRILVSECESCWNTEALVFRETELVERVPVRVFKRNELRDFLSEVLSPAEFEAVMEKRRNGNYNYTAYSRAKKKLESLGLDVEKIISELIF</sequence>
<dbReference type="AlphaFoldDB" id="A0A0F7IH36"/>
<dbReference type="GeneID" id="24803988"/>
<dbReference type="HOGENOM" id="CLU_1870611_0_0_2"/>
<organism evidence="1 2">
    <name type="scientific">Geoglobus ahangari</name>
    <dbReference type="NCBI Taxonomy" id="113653"/>
    <lineage>
        <taxon>Archaea</taxon>
        <taxon>Methanobacteriati</taxon>
        <taxon>Methanobacteriota</taxon>
        <taxon>Archaeoglobi</taxon>
        <taxon>Archaeoglobales</taxon>
        <taxon>Archaeoglobaceae</taxon>
        <taxon>Geoglobus</taxon>
    </lineage>
</organism>
<keyword evidence="2" id="KW-1185">Reference proteome</keyword>
<evidence type="ECO:0000313" key="1">
    <source>
        <dbReference type="EMBL" id="AKG91288.1"/>
    </source>
</evidence>
<dbReference type="STRING" id="113653.GAH_01418"/>
<gene>
    <name evidence="1" type="ORF">GAH_01418</name>
</gene>
<dbReference type="InParanoid" id="A0A0F7IH36"/>
<dbReference type="Proteomes" id="UP000034723">
    <property type="component" value="Chromosome"/>
</dbReference>
<protein>
    <submittedName>
        <fullName evidence="1">Uncharacterized protein</fullName>
    </submittedName>
</protein>
<dbReference type="RefSeq" id="WP_048095620.1">
    <property type="nucleotide sequence ID" value="NZ_CP011267.1"/>
</dbReference>
<name>A0A0F7IH36_9EURY</name>
<proteinExistence type="predicted"/>
<reference evidence="1 2" key="1">
    <citation type="submission" date="2015-04" db="EMBL/GenBank/DDBJ databases">
        <title>The complete genome sequence of the hyperthermophilic, obligate iron-reducing archaeon Geoglobus ahangari strain 234T.</title>
        <authorList>
            <person name="Manzella M.P."/>
            <person name="Holmes D.E."/>
            <person name="Rocheleau J.M."/>
            <person name="Chung A."/>
            <person name="Reguera G."/>
            <person name="Kashefi K."/>
        </authorList>
    </citation>
    <scope>NUCLEOTIDE SEQUENCE [LARGE SCALE GENOMIC DNA]</scope>
    <source>
        <strain evidence="1 2">234</strain>
    </source>
</reference>
<accession>A0A0F7IH36</accession>
<dbReference type="EMBL" id="CP011267">
    <property type="protein sequence ID" value="AKG91288.1"/>
    <property type="molecule type" value="Genomic_DNA"/>
</dbReference>